<feature type="compositionally biased region" description="Basic and acidic residues" evidence="10">
    <location>
        <begin position="499"/>
        <end position="600"/>
    </location>
</feature>
<keyword evidence="4 9" id="KW-0802">TPR repeat</keyword>
<keyword evidence="2" id="KW-0963">Cytoplasm</keyword>
<proteinExistence type="predicted"/>
<protein>
    <recommendedName>
        <fullName evidence="7">Outer dynein arm-docking complex subunit 4</fullName>
    </recommendedName>
    <alternativeName>
        <fullName evidence="8">Tetratricopeptide repeat protein 25</fullName>
    </alternativeName>
</protein>
<evidence type="ECO:0000256" key="2">
    <source>
        <dbReference type="ARBA" id="ARBA00022490"/>
    </source>
</evidence>
<dbReference type="SMART" id="SM00028">
    <property type="entry name" value="TPR"/>
    <property type="match status" value="7"/>
</dbReference>
<evidence type="ECO:0000256" key="6">
    <source>
        <dbReference type="ARBA" id="ARBA00023273"/>
    </source>
</evidence>
<dbReference type="InterPro" id="IPR011990">
    <property type="entry name" value="TPR-like_helical_dom_sf"/>
</dbReference>
<dbReference type="Gene3D" id="1.25.40.10">
    <property type="entry name" value="Tetratricopeptide repeat domain"/>
    <property type="match status" value="2"/>
</dbReference>
<evidence type="ECO:0000256" key="10">
    <source>
        <dbReference type="SAM" id="MobiDB-lite"/>
    </source>
</evidence>
<gene>
    <name evidence="11" type="primary">Ttc25</name>
    <name evidence="11" type="ORF">PIPCHL_R12595</name>
</gene>
<accession>A0A7L0JCF1</accession>
<keyword evidence="6" id="KW-0966">Cell projection</keyword>
<evidence type="ECO:0000256" key="9">
    <source>
        <dbReference type="PROSITE-ProRule" id="PRU00339"/>
    </source>
</evidence>
<dbReference type="Proteomes" id="UP000520962">
    <property type="component" value="Unassembled WGS sequence"/>
</dbReference>
<evidence type="ECO:0000256" key="7">
    <source>
        <dbReference type="ARBA" id="ARBA00034139"/>
    </source>
</evidence>
<dbReference type="FunFam" id="1.25.40.10:FF:000795">
    <property type="entry name" value="Tetratricopeptide repeat protein 25"/>
    <property type="match status" value="1"/>
</dbReference>
<dbReference type="GO" id="GO:0005930">
    <property type="term" value="C:axoneme"/>
    <property type="evidence" value="ECO:0007669"/>
    <property type="project" value="UniProtKB-SubCell"/>
</dbReference>
<dbReference type="InterPro" id="IPR019734">
    <property type="entry name" value="TPR_rpt"/>
</dbReference>
<evidence type="ECO:0000313" key="11">
    <source>
        <dbReference type="EMBL" id="NXK41299.1"/>
    </source>
</evidence>
<dbReference type="Pfam" id="PF13424">
    <property type="entry name" value="TPR_12"/>
    <property type="match status" value="2"/>
</dbReference>
<organism evidence="11 12">
    <name type="scientific">Piprites chloris</name>
    <name type="common">Wing-barred manakin</name>
    <dbReference type="NCBI Taxonomy" id="114369"/>
    <lineage>
        <taxon>Eukaryota</taxon>
        <taxon>Metazoa</taxon>
        <taxon>Chordata</taxon>
        <taxon>Craniata</taxon>
        <taxon>Vertebrata</taxon>
        <taxon>Euteleostomi</taxon>
        <taxon>Archelosauria</taxon>
        <taxon>Archosauria</taxon>
        <taxon>Dinosauria</taxon>
        <taxon>Saurischia</taxon>
        <taxon>Theropoda</taxon>
        <taxon>Coelurosauria</taxon>
        <taxon>Aves</taxon>
        <taxon>Neognathae</taxon>
        <taxon>Neoaves</taxon>
        <taxon>Telluraves</taxon>
        <taxon>Australaves</taxon>
        <taxon>Passeriformes</taxon>
        <taxon>Pipridae</taxon>
        <taxon>Piprites</taxon>
    </lineage>
</organism>
<feature type="repeat" description="TPR" evidence="9">
    <location>
        <begin position="354"/>
        <end position="387"/>
    </location>
</feature>
<comment type="caution">
    <text evidence="11">The sequence shown here is derived from an EMBL/GenBank/DDBJ whole genome shotgun (WGS) entry which is preliminary data.</text>
</comment>
<evidence type="ECO:0000256" key="5">
    <source>
        <dbReference type="ARBA" id="ARBA00023212"/>
    </source>
</evidence>
<dbReference type="SUPFAM" id="SSF48452">
    <property type="entry name" value="TPR-like"/>
    <property type="match status" value="2"/>
</dbReference>
<feature type="region of interest" description="Disordered" evidence="10">
    <location>
        <begin position="488"/>
        <end position="600"/>
    </location>
</feature>
<name>A0A7L0JCF1_PIPCL</name>
<dbReference type="InterPro" id="IPR040111">
    <property type="entry name" value="ODAD4"/>
</dbReference>
<dbReference type="FunFam" id="1.25.40.10:FF:000189">
    <property type="entry name" value="Tetratricopeptide repeat domain 25"/>
    <property type="match status" value="1"/>
</dbReference>
<evidence type="ECO:0000256" key="4">
    <source>
        <dbReference type="ARBA" id="ARBA00022803"/>
    </source>
</evidence>
<keyword evidence="3" id="KW-0677">Repeat</keyword>
<dbReference type="PANTHER" id="PTHR23040:SF1">
    <property type="entry name" value="OUTER DYNEIN ARM-DOCKING COMPLEX SUBUNIT 4"/>
    <property type="match status" value="1"/>
</dbReference>
<reference evidence="11 12" key="1">
    <citation type="submission" date="2019-09" db="EMBL/GenBank/DDBJ databases">
        <title>Bird 10,000 Genomes (B10K) Project - Family phase.</title>
        <authorList>
            <person name="Zhang G."/>
        </authorList>
    </citation>
    <scope>NUCLEOTIDE SEQUENCE [LARGE SCALE GENOMIC DNA]</scope>
    <source>
        <strain evidence="11">B10K-DU-007-02</strain>
        <tissue evidence="11">Mixed tissue sample</tissue>
    </source>
</reference>
<comment type="subcellular location">
    <subcellularLocation>
        <location evidence="1">Cytoplasm</location>
        <location evidence="1">Cytoskeleton</location>
        <location evidence="1">Cilium axoneme</location>
    </subcellularLocation>
</comment>
<dbReference type="EMBL" id="VXAH01000427">
    <property type="protein sequence ID" value="NXK41299.1"/>
    <property type="molecule type" value="Genomic_DNA"/>
</dbReference>
<keyword evidence="5" id="KW-0206">Cytoskeleton</keyword>
<sequence length="600" mass="68302">EEPGPVVSFGSLISEGTALSRRGQHRKALGCFNDALKLRAGDKQCLITRSKCFLKLGDTENSLKDAEASLQKDKEFTEGLYQKAETLYIMGDFEFALVFYHRGRRLRPDQHKFQLGINKAEEAIMNCIGNPASVKLENKEELGFVSRQAESRKTNQKVQTKPTKDQKGTMKKQRVKNPKTERELLGQLYDDKTFLKKLLKDEDLMETSMRQGGKVRDLVLDGISYLNQRRDFWQQQKPIYARLYERRLLQQRWIGVRKRKLSEVSRSIAKDMEDIELMLARGSAEESCRKAERVLKNVQGWTEDEVPNKSELMGNLHSCIGNAQVEMGQMEAALRSYRRDLDCARQNALPDSVSRALDNIGRVYARTGRFQQAINTWEQRIPMAKSSLEKACLFHDIGRCYLELGEAETAQDYGQKSLESADEEGDVEWQLHATVLVAQAQVKLKDYWSAILNFERALEKAKLVPDEAAQNTIAVALHKVSKSYIKQLSKGGKEATVASRKDRDSSRGNTKNKLEKDRGREEGEQRTGNQDEKTKKEAKNDTKPTKTNKLEEDRERGKGEQDTGNQDEKPKEEAGNDTEAHEIAKDGETDKEIKESNGEK</sequence>
<dbReference type="PROSITE" id="PS50005">
    <property type="entry name" value="TPR"/>
    <property type="match status" value="1"/>
</dbReference>
<keyword evidence="12" id="KW-1185">Reference proteome</keyword>
<evidence type="ECO:0000313" key="12">
    <source>
        <dbReference type="Proteomes" id="UP000520962"/>
    </source>
</evidence>
<evidence type="ECO:0000256" key="8">
    <source>
        <dbReference type="ARBA" id="ARBA00034143"/>
    </source>
</evidence>
<feature type="non-terminal residue" evidence="11">
    <location>
        <position position="1"/>
    </location>
</feature>
<evidence type="ECO:0000256" key="3">
    <source>
        <dbReference type="ARBA" id="ARBA00022737"/>
    </source>
</evidence>
<dbReference type="PANTHER" id="PTHR23040">
    <property type="match status" value="1"/>
</dbReference>
<evidence type="ECO:0000256" key="1">
    <source>
        <dbReference type="ARBA" id="ARBA00004430"/>
    </source>
</evidence>
<dbReference type="AlphaFoldDB" id="A0A7L0JCF1"/>
<feature type="region of interest" description="Disordered" evidence="10">
    <location>
        <begin position="146"/>
        <end position="177"/>
    </location>
</feature>
<feature type="non-terminal residue" evidence="11">
    <location>
        <position position="600"/>
    </location>
</feature>